<gene>
    <name evidence="1" type="ORF">RPERSI_LOCUS4579</name>
</gene>
<sequence>MSATPIKFSGSFLNTELLREFVCLACQQSLTEEDISERNYSLYVSSQQNQIVKEEYGTQSFYGLKFWLRTVQHRRCQLRKSQP</sequence>
<organism evidence="1 2">
    <name type="scientific">Racocetra persica</name>
    <dbReference type="NCBI Taxonomy" id="160502"/>
    <lineage>
        <taxon>Eukaryota</taxon>
        <taxon>Fungi</taxon>
        <taxon>Fungi incertae sedis</taxon>
        <taxon>Mucoromycota</taxon>
        <taxon>Glomeromycotina</taxon>
        <taxon>Glomeromycetes</taxon>
        <taxon>Diversisporales</taxon>
        <taxon>Gigasporaceae</taxon>
        <taxon>Racocetra</taxon>
    </lineage>
</organism>
<feature type="non-terminal residue" evidence="1">
    <location>
        <position position="83"/>
    </location>
</feature>
<proteinExistence type="predicted"/>
<dbReference type="EMBL" id="CAJVQC010006413">
    <property type="protein sequence ID" value="CAG8566608.1"/>
    <property type="molecule type" value="Genomic_DNA"/>
</dbReference>
<accession>A0ACA9M480</accession>
<dbReference type="Proteomes" id="UP000789920">
    <property type="component" value="Unassembled WGS sequence"/>
</dbReference>
<protein>
    <submittedName>
        <fullName evidence="1">23716_t:CDS:1</fullName>
    </submittedName>
</protein>
<reference evidence="1" key="1">
    <citation type="submission" date="2021-06" db="EMBL/GenBank/DDBJ databases">
        <authorList>
            <person name="Kallberg Y."/>
            <person name="Tangrot J."/>
            <person name="Rosling A."/>
        </authorList>
    </citation>
    <scope>NUCLEOTIDE SEQUENCE</scope>
    <source>
        <strain evidence="1">MA461A</strain>
    </source>
</reference>
<keyword evidence="2" id="KW-1185">Reference proteome</keyword>
<evidence type="ECO:0000313" key="1">
    <source>
        <dbReference type="EMBL" id="CAG8566608.1"/>
    </source>
</evidence>
<name>A0ACA9M480_9GLOM</name>
<evidence type="ECO:0000313" key="2">
    <source>
        <dbReference type="Proteomes" id="UP000789920"/>
    </source>
</evidence>
<comment type="caution">
    <text evidence="1">The sequence shown here is derived from an EMBL/GenBank/DDBJ whole genome shotgun (WGS) entry which is preliminary data.</text>
</comment>